<keyword evidence="1" id="KW-1133">Transmembrane helix</keyword>
<keyword evidence="1" id="KW-0812">Transmembrane</keyword>
<dbReference type="Pfam" id="PF25436">
    <property type="entry name" value="BSD2_CRD"/>
    <property type="match status" value="1"/>
</dbReference>
<dbReference type="EMBL" id="PNBA02000009">
    <property type="protein sequence ID" value="KAG6413840.1"/>
    <property type="molecule type" value="Genomic_DNA"/>
</dbReference>
<feature type="transmembrane region" description="Helical" evidence="1">
    <location>
        <begin position="20"/>
        <end position="36"/>
    </location>
</feature>
<name>A0A8X8XKQ2_SALSN</name>
<reference evidence="3" key="2">
    <citation type="submission" date="2020-08" db="EMBL/GenBank/DDBJ databases">
        <title>Plant Genome Project.</title>
        <authorList>
            <person name="Zhang R.-G."/>
        </authorList>
    </citation>
    <scope>NUCLEOTIDE SEQUENCE</scope>
    <source>
        <strain evidence="3">Huo1</strain>
        <tissue evidence="3">Leaf</tissue>
    </source>
</reference>
<dbReference type="GO" id="GO:0009570">
    <property type="term" value="C:chloroplast stroma"/>
    <property type="evidence" value="ECO:0007669"/>
    <property type="project" value="TreeGrafter"/>
</dbReference>
<dbReference type="SUPFAM" id="SSF57938">
    <property type="entry name" value="DnaJ/Hsp40 cysteine-rich domain"/>
    <property type="match status" value="1"/>
</dbReference>
<accession>A0A8X8XKQ2</accession>
<dbReference type="PANTHER" id="PTHR15852:SF51">
    <property type="entry name" value="PROTEIN BUNDLE SHEATH DEFECTIVE 2, CHLOROPLASTIC"/>
    <property type="match status" value="1"/>
</dbReference>
<evidence type="ECO:0000256" key="1">
    <source>
        <dbReference type="SAM" id="Phobius"/>
    </source>
</evidence>
<keyword evidence="1" id="KW-0472">Membrane</keyword>
<evidence type="ECO:0000313" key="3">
    <source>
        <dbReference type="EMBL" id="KAG6413840.1"/>
    </source>
</evidence>
<dbReference type="GO" id="GO:0101031">
    <property type="term" value="C:protein folding chaperone complex"/>
    <property type="evidence" value="ECO:0007669"/>
    <property type="project" value="TreeGrafter"/>
</dbReference>
<dbReference type="Gene3D" id="2.10.230.10">
    <property type="entry name" value="Heat shock protein DnaJ, cysteine-rich domain"/>
    <property type="match status" value="1"/>
</dbReference>
<evidence type="ECO:0000313" key="4">
    <source>
        <dbReference type="Proteomes" id="UP000298416"/>
    </source>
</evidence>
<keyword evidence="4" id="KW-1185">Reference proteome</keyword>
<organism evidence="3">
    <name type="scientific">Salvia splendens</name>
    <name type="common">Scarlet sage</name>
    <dbReference type="NCBI Taxonomy" id="180675"/>
    <lineage>
        <taxon>Eukaryota</taxon>
        <taxon>Viridiplantae</taxon>
        <taxon>Streptophyta</taxon>
        <taxon>Embryophyta</taxon>
        <taxon>Tracheophyta</taxon>
        <taxon>Spermatophyta</taxon>
        <taxon>Magnoliopsida</taxon>
        <taxon>eudicotyledons</taxon>
        <taxon>Gunneridae</taxon>
        <taxon>Pentapetalae</taxon>
        <taxon>asterids</taxon>
        <taxon>lamiids</taxon>
        <taxon>Lamiales</taxon>
        <taxon>Lamiaceae</taxon>
        <taxon>Nepetoideae</taxon>
        <taxon>Mentheae</taxon>
        <taxon>Salviinae</taxon>
        <taxon>Salvia</taxon>
        <taxon>Salvia subgen. Calosphace</taxon>
        <taxon>core Calosphace</taxon>
    </lineage>
</organism>
<dbReference type="Proteomes" id="UP000298416">
    <property type="component" value="Unassembled WGS sequence"/>
</dbReference>
<dbReference type="InterPro" id="IPR036410">
    <property type="entry name" value="HSP_DnaJ_Cys-rich_dom_sf"/>
</dbReference>
<feature type="domain" description="BSD2 cysteine rich" evidence="2">
    <location>
        <begin position="86"/>
        <end position="153"/>
    </location>
</feature>
<proteinExistence type="predicted"/>
<reference evidence="3" key="1">
    <citation type="submission" date="2018-01" db="EMBL/GenBank/DDBJ databases">
        <authorList>
            <person name="Mao J.F."/>
        </authorList>
    </citation>
    <scope>NUCLEOTIDE SEQUENCE</scope>
    <source>
        <strain evidence="3">Huo1</strain>
        <tissue evidence="3">Leaf</tissue>
    </source>
</reference>
<dbReference type="PANTHER" id="PTHR15852">
    <property type="entry name" value="PLASTID TRANSCRIPTIONALLY ACTIVE PROTEIN"/>
    <property type="match status" value="1"/>
</dbReference>
<dbReference type="GO" id="GO:0044183">
    <property type="term" value="F:protein folding chaperone"/>
    <property type="evidence" value="ECO:0007669"/>
    <property type="project" value="TreeGrafter"/>
</dbReference>
<dbReference type="AlphaFoldDB" id="A0A8X8XKQ2"/>
<protein>
    <recommendedName>
        <fullName evidence="2">BSD2 cysteine rich domain-containing protein</fullName>
    </recommendedName>
</protein>
<evidence type="ECO:0000259" key="2">
    <source>
        <dbReference type="Pfam" id="PF25436"/>
    </source>
</evidence>
<dbReference type="InterPro" id="IPR057453">
    <property type="entry name" value="BSD2_CRD"/>
</dbReference>
<comment type="caution">
    <text evidence="3">The sequence shown here is derived from an EMBL/GenBank/DDBJ whole genome shotgun (WGS) entry which is preliminary data.</text>
</comment>
<sequence length="153" mass="16378">MALSLCSSTRMSFNTTPKTGTSLSLSLFVLLLFYRYQFASLISDRFTSGRVNWITDATNTSNNASFQPLKATPEDDKKTAPAKVASILCQDCEGNGAKQCGQCKGTGINSVDHFNGQYKAGASCWLCRGKREVLCGSCNGAGFLGGFLSSLED</sequence>
<gene>
    <name evidence="3" type="ORF">SASPL_126555</name>
</gene>